<keyword evidence="1" id="KW-1133">Transmembrane helix</keyword>
<gene>
    <name evidence="2" type="ORF">BDA96_10G275100</name>
</gene>
<sequence length="125" mass="13410">MELRFDSLLHSLPSLVRHHKTVLSTPTSAFLSVLLLSAAVLVLDNRHGRRDPRGLGSVFLLLLVVIAEISSAHPGIDSPVPLARAQTVSGADGLRRPTPGAQVSIFGTFAGDEHPHSFFAFCHGR</sequence>
<dbReference type="EMBL" id="CM027689">
    <property type="protein sequence ID" value="KAG0515398.1"/>
    <property type="molecule type" value="Genomic_DNA"/>
</dbReference>
<dbReference type="AlphaFoldDB" id="A0A921U273"/>
<evidence type="ECO:0000313" key="2">
    <source>
        <dbReference type="EMBL" id="KAG0515398.1"/>
    </source>
</evidence>
<comment type="caution">
    <text evidence="2">The sequence shown here is derived from an EMBL/GenBank/DDBJ whole genome shotgun (WGS) entry which is preliminary data.</text>
</comment>
<evidence type="ECO:0000313" key="3">
    <source>
        <dbReference type="Proteomes" id="UP000807115"/>
    </source>
</evidence>
<proteinExistence type="predicted"/>
<accession>A0A921U273</accession>
<dbReference type="Proteomes" id="UP000807115">
    <property type="component" value="Chromosome 10"/>
</dbReference>
<feature type="transmembrane region" description="Helical" evidence="1">
    <location>
        <begin position="55"/>
        <end position="76"/>
    </location>
</feature>
<feature type="transmembrane region" description="Helical" evidence="1">
    <location>
        <begin position="22"/>
        <end position="43"/>
    </location>
</feature>
<protein>
    <submittedName>
        <fullName evidence="2">Uncharacterized protein</fullName>
    </submittedName>
</protein>
<keyword evidence="1" id="KW-0472">Membrane</keyword>
<evidence type="ECO:0000256" key="1">
    <source>
        <dbReference type="SAM" id="Phobius"/>
    </source>
</evidence>
<keyword evidence="1" id="KW-0812">Transmembrane</keyword>
<reference evidence="2" key="2">
    <citation type="submission" date="2020-10" db="EMBL/GenBank/DDBJ databases">
        <authorList>
            <person name="Cooper E.A."/>
            <person name="Brenton Z.W."/>
            <person name="Flinn B.S."/>
            <person name="Jenkins J."/>
            <person name="Shu S."/>
            <person name="Flowers D."/>
            <person name="Luo F."/>
            <person name="Wang Y."/>
            <person name="Xia P."/>
            <person name="Barry K."/>
            <person name="Daum C."/>
            <person name="Lipzen A."/>
            <person name="Yoshinaga Y."/>
            <person name="Schmutz J."/>
            <person name="Saski C."/>
            <person name="Vermerris W."/>
            <person name="Kresovich S."/>
        </authorList>
    </citation>
    <scope>NUCLEOTIDE SEQUENCE</scope>
</reference>
<organism evidence="2 3">
    <name type="scientific">Sorghum bicolor</name>
    <name type="common">Sorghum</name>
    <name type="synonym">Sorghum vulgare</name>
    <dbReference type="NCBI Taxonomy" id="4558"/>
    <lineage>
        <taxon>Eukaryota</taxon>
        <taxon>Viridiplantae</taxon>
        <taxon>Streptophyta</taxon>
        <taxon>Embryophyta</taxon>
        <taxon>Tracheophyta</taxon>
        <taxon>Spermatophyta</taxon>
        <taxon>Magnoliopsida</taxon>
        <taxon>Liliopsida</taxon>
        <taxon>Poales</taxon>
        <taxon>Poaceae</taxon>
        <taxon>PACMAD clade</taxon>
        <taxon>Panicoideae</taxon>
        <taxon>Andropogonodae</taxon>
        <taxon>Andropogoneae</taxon>
        <taxon>Sorghinae</taxon>
        <taxon>Sorghum</taxon>
    </lineage>
</organism>
<name>A0A921U273_SORBI</name>
<reference evidence="2" key="1">
    <citation type="journal article" date="2019" name="BMC Genomics">
        <title>A new reference genome for Sorghum bicolor reveals high levels of sequence similarity between sweet and grain genotypes: implications for the genetics of sugar metabolism.</title>
        <authorList>
            <person name="Cooper E.A."/>
            <person name="Brenton Z.W."/>
            <person name="Flinn B.S."/>
            <person name="Jenkins J."/>
            <person name="Shu S."/>
            <person name="Flowers D."/>
            <person name="Luo F."/>
            <person name="Wang Y."/>
            <person name="Xia P."/>
            <person name="Barry K."/>
            <person name="Daum C."/>
            <person name="Lipzen A."/>
            <person name="Yoshinaga Y."/>
            <person name="Schmutz J."/>
            <person name="Saski C."/>
            <person name="Vermerris W."/>
            <person name="Kresovich S."/>
        </authorList>
    </citation>
    <scope>NUCLEOTIDE SEQUENCE</scope>
</reference>